<dbReference type="InterPro" id="IPR021840">
    <property type="entry name" value="DUF3433"/>
</dbReference>
<dbReference type="Pfam" id="PF11915">
    <property type="entry name" value="DUF3433"/>
    <property type="match status" value="2"/>
</dbReference>
<protein>
    <submittedName>
        <fullName evidence="3">Uncharacterized protein</fullName>
    </submittedName>
</protein>
<feature type="region of interest" description="Disordered" evidence="1">
    <location>
        <begin position="84"/>
        <end position="105"/>
    </location>
</feature>
<feature type="transmembrane region" description="Helical" evidence="2">
    <location>
        <begin position="608"/>
        <end position="631"/>
    </location>
</feature>
<feature type="region of interest" description="Disordered" evidence="1">
    <location>
        <begin position="200"/>
        <end position="235"/>
    </location>
</feature>
<keyword evidence="4" id="KW-1185">Reference proteome</keyword>
<keyword evidence="2" id="KW-1133">Transmembrane helix</keyword>
<dbReference type="GeneID" id="89976154"/>
<feature type="transmembrane region" description="Helical" evidence="2">
    <location>
        <begin position="710"/>
        <end position="736"/>
    </location>
</feature>
<dbReference type="PANTHER" id="PTHR37544">
    <property type="entry name" value="SPRAY-RELATED"/>
    <property type="match status" value="1"/>
</dbReference>
<dbReference type="PANTHER" id="PTHR37544:SF3">
    <property type="entry name" value="SPRAY"/>
    <property type="match status" value="1"/>
</dbReference>
<reference evidence="3 4" key="1">
    <citation type="submission" date="2023-08" db="EMBL/GenBank/DDBJ databases">
        <title>Black Yeasts Isolated from many extreme environments.</title>
        <authorList>
            <person name="Coleine C."/>
            <person name="Stajich J.E."/>
            <person name="Selbmann L."/>
        </authorList>
    </citation>
    <scope>NUCLEOTIDE SEQUENCE [LARGE SCALE GENOMIC DNA]</scope>
    <source>
        <strain evidence="3 4">CCFEE 5792</strain>
    </source>
</reference>
<dbReference type="RefSeq" id="XP_064710543.1">
    <property type="nucleotide sequence ID" value="XM_064851540.1"/>
</dbReference>
<dbReference type="AlphaFoldDB" id="A0AAV9NLL8"/>
<feature type="transmembrane region" description="Helical" evidence="2">
    <location>
        <begin position="485"/>
        <end position="505"/>
    </location>
</feature>
<organism evidence="3 4">
    <name type="scientific">Exophiala bonariae</name>
    <dbReference type="NCBI Taxonomy" id="1690606"/>
    <lineage>
        <taxon>Eukaryota</taxon>
        <taxon>Fungi</taxon>
        <taxon>Dikarya</taxon>
        <taxon>Ascomycota</taxon>
        <taxon>Pezizomycotina</taxon>
        <taxon>Eurotiomycetes</taxon>
        <taxon>Chaetothyriomycetidae</taxon>
        <taxon>Chaetothyriales</taxon>
        <taxon>Herpotrichiellaceae</taxon>
        <taxon>Exophiala</taxon>
    </lineage>
</organism>
<comment type="caution">
    <text evidence="3">The sequence shown here is derived from an EMBL/GenBank/DDBJ whole genome shotgun (WGS) entry which is preliminary data.</text>
</comment>
<keyword evidence="2" id="KW-0472">Membrane</keyword>
<feature type="compositionally biased region" description="Polar residues" evidence="1">
    <location>
        <begin position="128"/>
        <end position="172"/>
    </location>
</feature>
<evidence type="ECO:0000313" key="4">
    <source>
        <dbReference type="Proteomes" id="UP001358417"/>
    </source>
</evidence>
<gene>
    <name evidence="3" type="ORF">LTR84_007989</name>
</gene>
<dbReference type="EMBL" id="JAVRRD010000003">
    <property type="protein sequence ID" value="KAK5061446.1"/>
    <property type="molecule type" value="Genomic_DNA"/>
</dbReference>
<feature type="transmembrane region" description="Helical" evidence="2">
    <location>
        <begin position="367"/>
        <end position="388"/>
    </location>
</feature>
<dbReference type="Proteomes" id="UP001358417">
    <property type="component" value="Unassembled WGS sequence"/>
</dbReference>
<sequence length="852" mass="93122">MHHAGNPDATKLQKFYAPLCTRWPVLTSIMVALLACVVVLEIGLQIGLSLEEKAEHQIQVRRLRRQIENTSVRVTSAVKPAVSSSTSTTKGVIPGPSSISTPYAGVSSGTTQSWVDWNESPDAYVDPRTSSARVTSSRQEPTETLTNQNKPEYYANPQSTSIRITSKSPVNKPTSAFVAPATTQNADHFVFSDYESSLYAQPSTTDPDKSSPVTKSEDPSAIGGSDKSLSTSSKDVSRIIQAYNPPSSGDVMNPSVVTTQSSYGSNGLGNTQRTSLSTLIASLPISGSLAEDLQSHSYALIITTKLVSDLSGHVFTFISTATSRFPEPTNSEQVGPIEPVPTITVDGQSPDEVELGLTISGFEYFRAMYLPIVVAVLLKLGWNVVFAATKMMEPFYLLSKEGGASAQDSLVADYLISSLSLEGLRNLFVGHPVVVLASLTYICISTLPSLATQATTIKAIGTCYSETGQTHCHPMWELSITYARVLQVVLCVTTLLILAMMVLSLRRQSGVFSNPASIATMASLLNNDDFISEIRTLPQSPSRSSVLHALGRTQFTLAHHRAACGHMRYGIVKAEATNQKQEYSVPSKPLERRKPTSHDETGSLSQKLFVDVVFLLAILALLSIIVAYYLVHGDTPFNNFFNHSPLRSLVLTLTASILDGHWKQLEHEVRLLTPYRRLSRGAARPDVSILITQNATAITSFFPALRQGNFFHAAIAFVAILSDVLIVVIGGVPFSSAQFHMDFVVCTYISWIILAIMAMMVLALFRWRAQNERMMSSQNPNTLLAVCQLLCNRNNSVRDQMTGTEKMKGSARDRMVRRSSVRYCAGWITEEDGSRRWAVEIQKSPKLEASQT</sequence>
<feature type="compositionally biased region" description="Basic and acidic residues" evidence="1">
    <location>
        <begin position="589"/>
        <end position="601"/>
    </location>
</feature>
<evidence type="ECO:0000256" key="2">
    <source>
        <dbReference type="SAM" id="Phobius"/>
    </source>
</evidence>
<proteinExistence type="predicted"/>
<accession>A0AAV9NLL8</accession>
<feature type="transmembrane region" description="Helical" evidence="2">
    <location>
        <begin position="748"/>
        <end position="767"/>
    </location>
</feature>
<feature type="transmembrane region" description="Helical" evidence="2">
    <location>
        <begin position="23"/>
        <end position="44"/>
    </location>
</feature>
<evidence type="ECO:0000256" key="1">
    <source>
        <dbReference type="SAM" id="MobiDB-lite"/>
    </source>
</evidence>
<evidence type="ECO:0000313" key="3">
    <source>
        <dbReference type="EMBL" id="KAK5061446.1"/>
    </source>
</evidence>
<feature type="region of interest" description="Disordered" evidence="1">
    <location>
        <begin position="580"/>
        <end position="601"/>
    </location>
</feature>
<keyword evidence="2" id="KW-0812">Transmembrane</keyword>
<name>A0AAV9NLL8_9EURO</name>
<feature type="region of interest" description="Disordered" evidence="1">
    <location>
        <begin position="118"/>
        <end position="172"/>
    </location>
</feature>